<dbReference type="PROSITE" id="PS51873">
    <property type="entry name" value="TRIAD"/>
    <property type="match status" value="1"/>
</dbReference>
<keyword evidence="4" id="KW-0808">Transferase</keyword>
<keyword evidence="5" id="KW-0479">Metal-binding</keyword>
<dbReference type="PANTHER" id="PTHR11685">
    <property type="entry name" value="RBR FAMILY RING FINGER AND IBR DOMAIN-CONTAINING"/>
    <property type="match status" value="1"/>
</dbReference>
<dbReference type="SMART" id="SM00647">
    <property type="entry name" value="IBR"/>
    <property type="match status" value="2"/>
</dbReference>
<dbReference type="AlphaFoldDB" id="A0AA48I264"/>
<dbReference type="GeneID" id="85492070"/>
<dbReference type="EMBL" id="AP028212">
    <property type="protein sequence ID" value="BEI88199.1"/>
    <property type="molecule type" value="Genomic_DNA"/>
</dbReference>
<evidence type="ECO:0000256" key="1">
    <source>
        <dbReference type="ARBA" id="ARBA00001798"/>
    </source>
</evidence>
<evidence type="ECO:0000256" key="8">
    <source>
        <dbReference type="ARBA" id="ARBA00022786"/>
    </source>
</evidence>
<comment type="similarity">
    <text evidence="10">Belongs to the RBR family. RNF14 subfamily.</text>
</comment>
<evidence type="ECO:0000256" key="2">
    <source>
        <dbReference type="ARBA" id="ARBA00004906"/>
    </source>
</evidence>
<dbReference type="KEGG" id="ccac:CcaHIS019_0109170"/>
<dbReference type="InterPro" id="IPR044066">
    <property type="entry name" value="TRIAD_supradom"/>
</dbReference>
<dbReference type="SMART" id="SM00184">
    <property type="entry name" value="RING"/>
    <property type="match status" value="1"/>
</dbReference>
<gene>
    <name evidence="14" type="ORF">CcaverHIS019_0109170</name>
</gene>
<proteinExistence type="inferred from homology"/>
<dbReference type="GO" id="GO:0061630">
    <property type="term" value="F:ubiquitin protein ligase activity"/>
    <property type="evidence" value="ECO:0007669"/>
    <property type="project" value="UniProtKB-EC"/>
</dbReference>
<feature type="domain" description="RING-type" evidence="12">
    <location>
        <begin position="125"/>
        <end position="171"/>
    </location>
</feature>
<dbReference type="SUPFAM" id="SSF57850">
    <property type="entry name" value="RING/U-box"/>
    <property type="match status" value="3"/>
</dbReference>
<dbReference type="InterPro" id="IPR047548">
    <property type="entry name" value="Rcat_RBR_RNF14"/>
</dbReference>
<keyword evidence="8" id="KW-0833">Ubl conjugation pathway</keyword>
<dbReference type="Proteomes" id="UP001233271">
    <property type="component" value="Chromosome 1"/>
</dbReference>
<feature type="domain" description="RING-type" evidence="13">
    <location>
        <begin position="121"/>
        <end position="433"/>
    </location>
</feature>
<dbReference type="Gene3D" id="1.20.120.1750">
    <property type="match status" value="1"/>
</dbReference>
<dbReference type="InterPro" id="IPR002867">
    <property type="entry name" value="IBR_dom"/>
</dbReference>
<evidence type="ECO:0000256" key="4">
    <source>
        <dbReference type="ARBA" id="ARBA00022679"/>
    </source>
</evidence>
<dbReference type="PROSITE" id="PS50089">
    <property type="entry name" value="ZF_RING_2"/>
    <property type="match status" value="1"/>
</dbReference>
<evidence type="ECO:0000313" key="15">
    <source>
        <dbReference type="Proteomes" id="UP001233271"/>
    </source>
</evidence>
<reference evidence="14" key="1">
    <citation type="journal article" date="2023" name="BMC Genomics">
        <title>Chromosome-level genome assemblies of Cutaneotrichosporon spp. (Trichosporonales, Basidiomycota) reveal imbalanced evolution between nucleotide sequences and chromosome synteny.</title>
        <authorList>
            <person name="Kobayashi Y."/>
            <person name="Kayamori A."/>
            <person name="Aoki K."/>
            <person name="Shiwa Y."/>
            <person name="Matsutani M."/>
            <person name="Fujita N."/>
            <person name="Sugita T."/>
            <person name="Iwasaki W."/>
            <person name="Tanaka N."/>
            <person name="Takashima M."/>
        </authorList>
    </citation>
    <scope>NUCLEOTIDE SEQUENCE</scope>
    <source>
        <strain evidence="14">HIS019</strain>
    </source>
</reference>
<dbReference type="RefSeq" id="XP_060453465.1">
    <property type="nucleotide sequence ID" value="XM_060604228.1"/>
</dbReference>
<keyword evidence="15" id="KW-1185">Reference proteome</keyword>
<evidence type="ECO:0000256" key="7">
    <source>
        <dbReference type="ARBA" id="ARBA00022771"/>
    </source>
</evidence>
<evidence type="ECO:0000259" key="12">
    <source>
        <dbReference type="PROSITE" id="PS50089"/>
    </source>
</evidence>
<accession>A0AA48I264</accession>
<dbReference type="InterPro" id="IPR013083">
    <property type="entry name" value="Znf_RING/FYVE/PHD"/>
</dbReference>
<evidence type="ECO:0000313" key="14">
    <source>
        <dbReference type="EMBL" id="BEI88199.1"/>
    </source>
</evidence>
<protein>
    <recommendedName>
        <fullName evidence="3">RBR-type E3 ubiquitin transferase</fullName>
        <ecNumber evidence="3">2.3.2.31</ecNumber>
    </recommendedName>
</protein>
<evidence type="ECO:0000259" key="13">
    <source>
        <dbReference type="PROSITE" id="PS51873"/>
    </source>
</evidence>
<dbReference type="FunFam" id="3.30.40.10:FF:000416">
    <property type="entry name" value="RBR-type E3 ubiquitin transferase"/>
    <property type="match status" value="1"/>
</dbReference>
<keyword evidence="7 11" id="KW-0863">Zinc-finger</keyword>
<evidence type="ECO:0000256" key="3">
    <source>
        <dbReference type="ARBA" id="ARBA00012251"/>
    </source>
</evidence>
<sequence>MADALSLQKDELLALDPPRVVSISAPLTDASSGSWLNRRVVTLAQERLGQLWAAEASSGDGVCVLWNWWEWLGNGDFLAEAGLLTNHTLTLSTPPRLPPSTFHLLLKTHDTAVARADFEGTAFPCAICLENRKGKQSVKLPKCGCIFCYSCLSSFWKLAITEGTLENVACPSTGCVKARKAEKVDHAAGAFAEERADGIGPDVVASVVGQEMADRWQMLSEKRLVDQNPKYTFCPRKECQAAVPPDMPVANAPAVPKAQAKVIRLDIRRPDAEESKDQPMFRRGLNSEEASAKWDNCRRCPKCKYTFCLVCRAVWHGVHTPCEFSDIAAVIKEYLDGDDETRASMEKRLGPRGSEALHALIREHEREAMFQQWVSDNAATCPKCGASIQKSEGCNHMKCPFCAAHFCYRCQQQISGSDPYKHFTGSTPCAGRLFDFDPAEDGGWVPMDVMFDL</sequence>
<dbReference type="GO" id="GO:0016567">
    <property type="term" value="P:protein ubiquitination"/>
    <property type="evidence" value="ECO:0007669"/>
    <property type="project" value="InterPro"/>
</dbReference>
<organism evidence="14 15">
    <name type="scientific">Cutaneotrichosporon cavernicola</name>
    <dbReference type="NCBI Taxonomy" id="279322"/>
    <lineage>
        <taxon>Eukaryota</taxon>
        <taxon>Fungi</taxon>
        <taxon>Dikarya</taxon>
        <taxon>Basidiomycota</taxon>
        <taxon>Agaricomycotina</taxon>
        <taxon>Tremellomycetes</taxon>
        <taxon>Trichosporonales</taxon>
        <taxon>Trichosporonaceae</taxon>
        <taxon>Cutaneotrichosporon</taxon>
    </lineage>
</organism>
<dbReference type="CDD" id="cd20354">
    <property type="entry name" value="Rcat_RBR_RNF14"/>
    <property type="match status" value="1"/>
</dbReference>
<dbReference type="GO" id="GO:0008270">
    <property type="term" value="F:zinc ion binding"/>
    <property type="evidence" value="ECO:0007669"/>
    <property type="project" value="UniProtKB-KW"/>
</dbReference>
<evidence type="ECO:0000256" key="5">
    <source>
        <dbReference type="ARBA" id="ARBA00022723"/>
    </source>
</evidence>
<dbReference type="InterPro" id="IPR031127">
    <property type="entry name" value="E3_UB_ligase_RBR"/>
</dbReference>
<name>A0AA48I264_9TREE</name>
<dbReference type="Gene3D" id="3.30.40.10">
    <property type="entry name" value="Zinc/RING finger domain, C3HC4 (zinc finger)"/>
    <property type="match status" value="1"/>
</dbReference>
<evidence type="ECO:0000256" key="10">
    <source>
        <dbReference type="ARBA" id="ARBA00044508"/>
    </source>
</evidence>
<keyword evidence="6" id="KW-0677">Repeat</keyword>
<comment type="catalytic activity">
    <reaction evidence="1">
        <text>[E2 ubiquitin-conjugating enzyme]-S-ubiquitinyl-L-cysteine + [acceptor protein]-L-lysine = [E2 ubiquitin-conjugating enzyme]-L-cysteine + [acceptor protein]-N(6)-ubiquitinyl-L-lysine.</text>
        <dbReference type="EC" id="2.3.2.31"/>
    </reaction>
</comment>
<evidence type="ECO:0000256" key="11">
    <source>
        <dbReference type="PROSITE-ProRule" id="PRU00175"/>
    </source>
</evidence>
<comment type="pathway">
    <text evidence="2">Protein modification; protein ubiquitination.</text>
</comment>
<keyword evidence="9" id="KW-0862">Zinc</keyword>
<dbReference type="EC" id="2.3.2.31" evidence="3"/>
<dbReference type="Pfam" id="PF26200">
    <property type="entry name" value="Rcat_RNF216"/>
    <property type="match status" value="1"/>
</dbReference>
<dbReference type="InterPro" id="IPR001841">
    <property type="entry name" value="Znf_RING"/>
</dbReference>
<evidence type="ECO:0000256" key="9">
    <source>
        <dbReference type="ARBA" id="ARBA00022833"/>
    </source>
</evidence>
<evidence type="ECO:0000256" key="6">
    <source>
        <dbReference type="ARBA" id="ARBA00022737"/>
    </source>
</evidence>
<dbReference type="Pfam" id="PF01485">
    <property type="entry name" value="IBR"/>
    <property type="match status" value="1"/>
</dbReference>